<dbReference type="Proteomes" id="UP001188597">
    <property type="component" value="Unassembled WGS sequence"/>
</dbReference>
<evidence type="ECO:0000313" key="1">
    <source>
        <dbReference type="EMBL" id="KAK2998301.1"/>
    </source>
</evidence>
<keyword evidence="2" id="KW-1185">Reference proteome</keyword>
<gene>
    <name evidence="1" type="ORF">RJ639_024111</name>
</gene>
<evidence type="ECO:0000313" key="2">
    <source>
        <dbReference type="Proteomes" id="UP001188597"/>
    </source>
</evidence>
<dbReference type="GO" id="GO:0003700">
    <property type="term" value="F:DNA-binding transcription factor activity"/>
    <property type="evidence" value="ECO:0007669"/>
    <property type="project" value="InterPro"/>
</dbReference>
<reference evidence="1" key="1">
    <citation type="submission" date="2022-12" db="EMBL/GenBank/DDBJ databases">
        <title>Draft genome assemblies for two species of Escallonia (Escalloniales).</title>
        <authorList>
            <person name="Chanderbali A."/>
            <person name="Dervinis C."/>
            <person name="Anghel I."/>
            <person name="Soltis D."/>
            <person name="Soltis P."/>
            <person name="Zapata F."/>
        </authorList>
    </citation>
    <scope>NUCLEOTIDE SEQUENCE</scope>
    <source>
        <strain evidence="1">UCBG64.0493</strain>
        <tissue evidence="1">Leaf</tissue>
    </source>
</reference>
<sequence>MVELFLLGCTGVVVFLHGANFFFHALSHHMAIRSLSFHVMPVLTSFKNYGGSWELGVVEAAVAYDEAARTVYGYRAKLNFPGYVKAVEVSHYSLVFTTSTNPTRISALPVHTATSKTKLETYTAASNEFEVGMTEKFKAKGECHRVDTKVKPRIVVKPPKRVESETPASQGFAVPKIVYQPPMAVELIIAQPPSTVNLI</sequence>
<dbReference type="InterPro" id="IPR036955">
    <property type="entry name" value="AP2/ERF_dom_sf"/>
</dbReference>
<protein>
    <recommendedName>
        <fullName evidence="3">AP2/ERF domain-containing protein</fullName>
    </recommendedName>
</protein>
<comment type="caution">
    <text evidence="1">The sequence shown here is derived from an EMBL/GenBank/DDBJ whole genome shotgun (WGS) entry which is preliminary data.</text>
</comment>
<organism evidence="1 2">
    <name type="scientific">Escallonia herrerae</name>
    <dbReference type="NCBI Taxonomy" id="1293975"/>
    <lineage>
        <taxon>Eukaryota</taxon>
        <taxon>Viridiplantae</taxon>
        <taxon>Streptophyta</taxon>
        <taxon>Embryophyta</taxon>
        <taxon>Tracheophyta</taxon>
        <taxon>Spermatophyta</taxon>
        <taxon>Magnoliopsida</taxon>
        <taxon>eudicotyledons</taxon>
        <taxon>Gunneridae</taxon>
        <taxon>Pentapetalae</taxon>
        <taxon>asterids</taxon>
        <taxon>campanulids</taxon>
        <taxon>Escalloniales</taxon>
        <taxon>Escalloniaceae</taxon>
        <taxon>Escallonia</taxon>
    </lineage>
</organism>
<dbReference type="AlphaFoldDB" id="A0AA88UYL5"/>
<evidence type="ECO:0008006" key="3">
    <source>
        <dbReference type="Google" id="ProtNLM"/>
    </source>
</evidence>
<dbReference type="Gene3D" id="3.30.730.10">
    <property type="entry name" value="AP2/ERF domain"/>
    <property type="match status" value="1"/>
</dbReference>
<accession>A0AA88UYL5</accession>
<name>A0AA88UYL5_9ASTE</name>
<proteinExistence type="predicted"/>
<dbReference type="EMBL" id="JAVXUP010003716">
    <property type="protein sequence ID" value="KAK2998301.1"/>
    <property type="molecule type" value="Genomic_DNA"/>
</dbReference>